<sequence>MYRKLSLSLLPVLLLGCGGTEDVPVERSLVEVDTFIVRETVQPILFNLPGYTKAFKEAEVRPQVDGIIMARLFEEGSFVNKGQSLYQIDPAQYKANLMMAKSKVEAERASLEATKAKLDRTKKLVPSGAVSKERLDEDMASYKVSVASLHIAEASLHQAQIDLDYTKVKAPISGIISQSYITDGALVSSGQNQMLAKIQQLDPINVDLRRSTTEVLRLKQASERGELVLDSTPTVSITVGGDTSYRSKAKFTEINVDRDTDSVVLRAEFPNQNRQFLPGMFVHTSLKVGEDPHAILVPQKSVTRNSKGESTIMVIVEESKVERRVVEVAEAVGKKWRVISGLVEGDEIVISNLQRIQSGDRVKVDNRASEATKPTSISSKELAINDQVGEQ</sequence>
<evidence type="ECO:0000256" key="4">
    <source>
        <dbReference type="SAM" id="MobiDB-lite"/>
    </source>
</evidence>
<evidence type="ECO:0000259" key="5">
    <source>
        <dbReference type="Pfam" id="PF25876"/>
    </source>
</evidence>
<dbReference type="Proteomes" id="UP001058687">
    <property type="component" value="Chromosome 2"/>
</dbReference>
<accession>A0AAE9SRQ4</accession>
<dbReference type="GO" id="GO:0005886">
    <property type="term" value="C:plasma membrane"/>
    <property type="evidence" value="ECO:0007669"/>
    <property type="project" value="UniProtKB-SubCell"/>
</dbReference>
<dbReference type="InterPro" id="IPR006143">
    <property type="entry name" value="RND_pump_MFP"/>
</dbReference>
<feature type="domain" description="Multidrug resistance protein MdtA-like C-terminal permuted SH3" evidence="8">
    <location>
        <begin position="294"/>
        <end position="355"/>
    </location>
</feature>
<dbReference type="RefSeq" id="WP_255942348.1">
    <property type="nucleotide sequence ID" value="NZ_CP050468.1"/>
</dbReference>
<evidence type="ECO:0000259" key="8">
    <source>
        <dbReference type="Pfam" id="PF25967"/>
    </source>
</evidence>
<keyword evidence="3" id="KW-0175">Coiled coil</keyword>
<dbReference type="InterPro" id="IPR058626">
    <property type="entry name" value="MdtA-like_b-barrel"/>
</dbReference>
<dbReference type="Pfam" id="PF25917">
    <property type="entry name" value="BSH_RND"/>
    <property type="match status" value="1"/>
</dbReference>
<comment type="similarity">
    <text evidence="2">Belongs to the membrane fusion protein (MFP) (TC 8.A.1) family.</text>
</comment>
<dbReference type="InterPro" id="IPR058625">
    <property type="entry name" value="MdtA-like_BSH"/>
</dbReference>
<dbReference type="InterPro" id="IPR058624">
    <property type="entry name" value="MdtA-like_HH"/>
</dbReference>
<dbReference type="InterPro" id="IPR058627">
    <property type="entry name" value="MdtA-like_C"/>
</dbReference>
<dbReference type="GO" id="GO:0022857">
    <property type="term" value="F:transmembrane transporter activity"/>
    <property type="evidence" value="ECO:0007669"/>
    <property type="project" value="InterPro"/>
</dbReference>
<dbReference type="Gene3D" id="1.10.287.470">
    <property type="entry name" value="Helix hairpin bin"/>
    <property type="match status" value="1"/>
</dbReference>
<dbReference type="Pfam" id="PF25876">
    <property type="entry name" value="HH_MFP_RND"/>
    <property type="match status" value="1"/>
</dbReference>
<evidence type="ECO:0000256" key="3">
    <source>
        <dbReference type="SAM" id="Coils"/>
    </source>
</evidence>
<gene>
    <name evidence="9" type="ORF">HB761_23515</name>
</gene>
<organism evidence="9 10">
    <name type="scientific">Vibrio campbellii</name>
    <dbReference type="NCBI Taxonomy" id="680"/>
    <lineage>
        <taxon>Bacteria</taxon>
        <taxon>Pseudomonadati</taxon>
        <taxon>Pseudomonadota</taxon>
        <taxon>Gammaproteobacteria</taxon>
        <taxon>Vibrionales</taxon>
        <taxon>Vibrionaceae</taxon>
        <taxon>Vibrio</taxon>
    </lineage>
</organism>
<dbReference type="SUPFAM" id="SSF111369">
    <property type="entry name" value="HlyD-like secretion proteins"/>
    <property type="match status" value="1"/>
</dbReference>
<evidence type="ECO:0000256" key="2">
    <source>
        <dbReference type="ARBA" id="ARBA00009477"/>
    </source>
</evidence>
<feature type="domain" description="Multidrug resistance protein MdtA-like beta-barrel" evidence="7">
    <location>
        <begin position="203"/>
        <end position="289"/>
    </location>
</feature>
<dbReference type="Gene3D" id="2.40.50.100">
    <property type="match status" value="1"/>
</dbReference>
<comment type="subcellular location">
    <subcellularLocation>
        <location evidence="1">Cell inner membrane</location>
        <topology evidence="1">Lipid-anchor</topology>
    </subcellularLocation>
</comment>
<evidence type="ECO:0000259" key="7">
    <source>
        <dbReference type="Pfam" id="PF25944"/>
    </source>
</evidence>
<feature type="coiled-coil region" evidence="3">
    <location>
        <begin position="94"/>
        <end position="124"/>
    </location>
</feature>
<proteinExistence type="inferred from homology"/>
<reference evidence="9" key="1">
    <citation type="submission" date="2020-03" db="EMBL/GenBank/DDBJ databases">
        <title>Five strains of Vibrio campbellii isolated from Mariana Trench.</title>
        <authorList>
            <person name="Liang J."/>
            <person name="Zhang X.-H."/>
        </authorList>
    </citation>
    <scope>NUCLEOTIDE SEQUENCE</scope>
    <source>
        <strain evidence="9">LJC014</strain>
    </source>
</reference>
<dbReference type="Pfam" id="PF25944">
    <property type="entry name" value="Beta-barrel_RND"/>
    <property type="match status" value="1"/>
</dbReference>
<evidence type="ECO:0000313" key="9">
    <source>
        <dbReference type="EMBL" id="UTZ29560.1"/>
    </source>
</evidence>
<dbReference type="PANTHER" id="PTHR30158:SF3">
    <property type="entry name" value="MULTIDRUG EFFLUX PUMP SUBUNIT ACRA-RELATED"/>
    <property type="match status" value="1"/>
</dbReference>
<dbReference type="NCBIfam" id="TIGR01730">
    <property type="entry name" value="RND_mfp"/>
    <property type="match status" value="1"/>
</dbReference>
<feature type="domain" description="Multidrug resistance protein MdtA-like barrel-sandwich hybrid" evidence="6">
    <location>
        <begin position="57"/>
        <end position="198"/>
    </location>
</feature>
<dbReference type="FunFam" id="2.40.420.20:FF:000001">
    <property type="entry name" value="Efflux RND transporter periplasmic adaptor subunit"/>
    <property type="match status" value="1"/>
</dbReference>
<dbReference type="Pfam" id="PF25967">
    <property type="entry name" value="RND-MFP_C"/>
    <property type="match status" value="1"/>
</dbReference>
<dbReference type="PANTHER" id="PTHR30158">
    <property type="entry name" value="ACRA/E-RELATED COMPONENT OF DRUG EFFLUX TRANSPORTER"/>
    <property type="match status" value="1"/>
</dbReference>
<evidence type="ECO:0000256" key="1">
    <source>
        <dbReference type="ARBA" id="ARBA00004519"/>
    </source>
</evidence>
<protein>
    <submittedName>
        <fullName evidence="9">Efflux RND transporter periplasmic adaptor subunit</fullName>
    </submittedName>
</protein>
<dbReference type="GO" id="GO:0046677">
    <property type="term" value="P:response to antibiotic"/>
    <property type="evidence" value="ECO:0007669"/>
    <property type="project" value="TreeGrafter"/>
</dbReference>
<dbReference type="AlphaFoldDB" id="A0AAE9SRQ4"/>
<dbReference type="PROSITE" id="PS51257">
    <property type="entry name" value="PROKAR_LIPOPROTEIN"/>
    <property type="match status" value="1"/>
</dbReference>
<name>A0AAE9SRQ4_9VIBR</name>
<feature type="region of interest" description="Disordered" evidence="4">
    <location>
        <begin position="364"/>
        <end position="391"/>
    </location>
</feature>
<evidence type="ECO:0000313" key="10">
    <source>
        <dbReference type="Proteomes" id="UP001058687"/>
    </source>
</evidence>
<dbReference type="Gene3D" id="2.40.420.20">
    <property type="match status" value="1"/>
</dbReference>
<evidence type="ECO:0000259" key="6">
    <source>
        <dbReference type="Pfam" id="PF25917"/>
    </source>
</evidence>
<dbReference type="Gene3D" id="2.40.30.170">
    <property type="match status" value="1"/>
</dbReference>
<feature type="domain" description="Multidrug resistance protein MdtA-like alpha-helical hairpin" evidence="5">
    <location>
        <begin position="97"/>
        <end position="166"/>
    </location>
</feature>
<dbReference type="EMBL" id="CP050468">
    <property type="protein sequence ID" value="UTZ29560.1"/>
    <property type="molecule type" value="Genomic_DNA"/>
</dbReference>